<dbReference type="OrthoDB" id="423343at2759"/>
<protein>
    <recommendedName>
        <fullName evidence="6">MORN repeat-containing protein</fullName>
    </recommendedName>
</protein>
<dbReference type="PANTHER" id="PTHR43215">
    <property type="entry name" value="RADIAL SPOKE HEAD 1 HOMOLOG"/>
    <property type="match status" value="1"/>
</dbReference>
<name>S8D3C3_9LAMI</name>
<feature type="region of interest" description="Disordered" evidence="3">
    <location>
        <begin position="1"/>
        <end position="70"/>
    </location>
</feature>
<evidence type="ECO:0000256" key="2">
    <source>
        <dbReference type="SAM" id="Coils"/>
    </source>
</evidence>
<evidence type="ECO:0000313" key="5">
    <source>
        <dbReference type="Proteomes" id="UP000015453"/>
    </source>
</evidence>
<dbReference type="Gene3D" id="2.20.110.10">
    <property type="entry name" value="Histone H3 K4-specific methyltransferase SET7/9 N-terminal domain"/>
    <property type="match status" value="1"/>
</dbReference>
<comment type="caution">
    <text evidence="4">The sequence shown here is derived from an EMBL/GenBank/DDBJ whole genome shotgun (WGS) entry which is preliminary data.</text>
</comment>
<gene>
    <name evidence="4" type="ORF">M569_00908</name>
</gene>
<feature type="non-terminal residue" evidence="4">
    <location>
        <position position="646"/>
    </location>
</feature>
<dbReference type="AlphaFoldDB" id="S8D3C3"/>
<dbReference type="Pfam" id="PF02493">
    <property type="entry name" value="MORN"/>
    <property type="match status" value="3"/>
</dbReference>
<keyword evidence="1" id="KW-0677">Repeat</keyword>
<accession>S8D3C3</accession>
<dbReference type="PANTHER" id="PTHR43215:SF13">
    <property type="entry name" value="PROTEIN TIC 100"/>
    <property type="match status" value="1"/>
</dbReference>
<reference evidence="4 5" key="1">
    <citation type="journal article" date="2013" name="BMC Genomics">
        <title>The miniature genome of a carnivorous plant Genlisea aurea contains a low number of genes and short non-coding sequences.</title>
        <authorList>
            <person name="Leushkin E.V."/>
            <person name="Sutormin R.A."/>
            <person name="Nabieva E.R."/>
            <person name="Penin A.A."/>
            <person name="Kondrashov A.S."/>
            <person name="Logacheva M.D."/>
        </authorList>
    </citation>
    <scope>NUCLEOTIDE SEQUENCE [LARGE SCALE GENOMIC DNA]</scope>
</reference>
<dbReference type="SUPFAM" id="SSF82185">
    <property type="entry name" value="Histone H3 K4-specific methyltransferase SET7/9 N-terminal domain"/>
    <property type="match status" value="1"/>
</dbReference>
<dbReference type="EMBL" id="AUSU01000273">
    <property type="protein sequence ID" value="EPS73845.1"/>
    <property type="molecule type" value="Genomic_DNA"/>
</dbReference>
<keyword evidence="5" id="KW-1185">Reference proteome</keyword>
<organism evidence="4 5">
    <name type="scientific">Genlisea aurea</name>
    <dbReference type="NCBI Taxonomy" id="192259"/>
    <lineage>
        <taxon>Eukaryota</taxon>
        <taxon>Viridiplantae</taxon>
        <taxon>Streptophyta</taxon>
        <taxon>Embryophyta</taxon>
        <taxon>Tracheophyta</taxon>
        <taxon>Spermatophyta</taxon>
        <taxon>Magnoliopsida</taxon>
        <taxon>eudicotyledons</taxon>
        <taxon>Gunneridae</taxon>
        <taxon>Pentapetalae</taxon>
        <taxon>asterids</taxon>
        <taxon>lamiids</taxon>
        <taxon>Lamiales</taxon>
        <taxon>Lentibulariaceae</taxon>
        <taxon>Genlisea</taxon>
    </lineage>
</organism>
<proteinExistence type="predicted"/>
<feature type="non-terminal residue" evidence="4">
    <location>
        <position position="1"/>
    </location>
</feature>
<sequence>SEMKVAEDAANTLEEEEEEDSSDSDSDSESESEPEAESKDVPLTYTRADGKARQLQPEEDEDDNSPEANIRAFMNVLTSKRLRRAQDEEDKKIKYHEDLYDFPPDPDNWTEEDLKELWADAPIGMTKTGWDPSNVDDDELDIIREEIKEGRDPPIAPFYVPYRKPYPVIPDNHYDIRGAKGVIHELDRIEEFLKWVSYIFPDGSSYEGTVWDDRAHGKGVYVAVQGLVRYEGEWLQNDMEGHGVVEVEIPVPEPVPGSKLEAKMKAEGRRFARDFMSPEDRKWLEMDIEDCVRLADGQYEIPWYENEEWIRQFGQKPEKGRYRYAGQWKHGRMHGCGVYTVNERTTWGRFYFGELMEEIAGCDADVCAMHAGIAEVAAAKARMFVNKPDGMIREYYGPFSDPQHPYFYEEDDVWMAPGFINQFYQVPDHWETYVQEVDKERELWLNSFYKAPLRLPMPAELEHWWSKYKRPEFALINKDPKPDPNDPSKLIYTDDPYILHTPTGRLIDYIEDDEHGLRFYWVPDLNDEGDVDLEKVAFLPLGFDEFYGKEDTSVPEDTLWIRFLKGVSSRGKLLVEKVDKWMDEIKKSSETRLEKLKEEAEMMEDEMDLEDEMDELDAELQMLQEEEERKMKLGIADKEEEEIPAV</sequence>
<feature type="coiled-coil region" evidence="2">
    <location>
        <begin position="586"/>
        <end position="633"/>
    </location>
</feature>
<dbReference type="Proteomes" id="UP000015453">
    <property type="component" value="Unassembled WGS sequence"/>
</dbReference>
<dbReference type="GO" id="GO:0016020">
    <property type="term" value="C:membrane"/>
    <property type="evidence" value="ECO:0007669"/>
    <property type="project" value="UniProtKB-ARBA"/>
</dbReference>
<evidence type="ECO:0000256" key="3">
    <source>
        <dbReference type="SAM" id="MobiDB-lite"/>
    </source>
</evidence>
<dbReference type="SMART" id="SM00698">
    <property type="entry name" value="MORN"/>
    <property type="match status" value="3"/>
</dbReference>
<keyword evidence="2" id="KW-0175">Coiled coil</keyword>
<evidence type="ECO:0000313" key="4">
    <source>
        <dbReference type="EMBL" id="EPS73845.1"/>
    </source>
</evidence>
<evidence type="ECO:0008006" key="6">
    <source>
        <dbReference type="Google" id="ProtNLM"/>
    </source>
</evidence>
<dbReference type="InterPro" id="IPR003409">
    <property type="entry name" value="MORN"/>
</dbReference>
<feature type="compositionally biased region" description="Acidic residues" evidence="3">
    <location>
        <begin position="13"/>
        <end position="35"/>
    </location>
</feature>
<evidence type="ECO:0000256" key="1">
    <source>
        <dbReference type="ARBA" id="ARBA00022737"/>
    </source>
</evidence>